<keyword evidence="1" id="KW-0732">Signal</keyword>
<name>A0A4V3CWM2_9HYPH</name>
<feature type="chain" id="PRO_5020728830" evidence="1">
    <location>
        <begin position="25"/>
        <end position="529"/>
    </location>
</feature>
<dbReference type="EMBL" id="SNXY01000006">
    <property type="protein sequence ID" value="TDP86888.1"/>
    <property type="molecule type" value="Genomic_DNA"/>
</dbReference>
<organism evidence="2 3">
    <name type="scientific">Oharaeibacter diazotrophicus</name>
    <dbReference type="NCBI Taxonomy" id="1920512"/>
    <lineage>
        <taxon>Bacteria</taxon>
        <taxon>Pseudomonadati</taxon>
        <taxon>Pseudomonadota</taxon>
        <taxon>Alphaproteobacteria</taxon>
        <taxon>Hyphomicrobiales</taxon>
        <taxon>Pleomorphomonadaceae</taxon>
        <taxon>Oharaeibacter</taxon>
    </lineage>
</organism>
<dbReference type="OrthoDB" id="954626at2"/>
<protein>
    <submittedName>
        <fullName evidence="2">Uncharacterized protein</fullName>
    </submittedName>
</protein>
<sequence>MKTLRTTLLAAAVAALATASVAEARTQVFAPRNDEFADAFALTSSTLLRPGHLYNATRELGEPRATAAAIGRSVWYVHKATATGRVVVTVALGRMDPAPIQLAVYRGTAISNLVKLGSGGFSGVGNANATAVVFDAVAGETYMVQVDSAAQDGYFEGNFQIGLAAFGAAGGLPLFVQEPTILREEYYGVQRLLAVNGFKARAAITPTVETVGGVVTLTATADALDVAGTAWFEIKDDYARDLAKNGIVEGALAVAAKNAATGGALGAGRAGVQLIRDDRYARPKLLVRFDHPGIGTRATEAITATAIVTNTSTSKADGCRFLPSADAFALRTVALDATGKPTAEVNRAFPLAPGEVRRFQVGMTGTGDAYEDVTLDCGGYAAVNYDYLARFYAAEQYGLASRILVDAQGVDAFERLAVPARTTGHPVVVKLSNTGEYAGDFVVKVQDDEYQTKADVTAVCESDAAGRCIGPSTASRATINLARREVGYVTVKLNRGVEPASGFVYFDVESIGSPDTRDAGFGGFEVITK</sequence>
<comment type="caution">
    <text evidence="2">The sequence shown here is derived from an EMBL/GenBank/DDBJ whole genome shotgun (WGS) entry which is preliminary data.</text>
</comment>
<evidence type="ECO:0000256" key="1">
    <source>
        <dbReference type="SAM" id="SignalP"/>
    </source>
</evidence>
<gene>
    <name evidence="2" type="ORF">EDD54_0772</name>
</gene>
<keyword evidence="3" id="KW-1185">Reference proteome</keyword>
<proteinExistence type="predicted"/>
<evidence type="ECO:0000313" key="2">
    <source>
        <dbReference type="EMBL" id="TDP86888.1"/>
    </source>
</evidence>
<feature type="signal peptide" evidence="1">
    <location>
        <begin position="1"/>
        <end position="24"/>
    </location>
</feature>
<dbReference type="AlphaFoldDB" id="A0A4V3CWM2"/>
<reference evidence="2 3" key="1">
    <citation type="submission" date="2019-03" db="EMBL/GenBank/DDBJ databases">
        <title>Genomic Encyclopedia of Type Strains, Phase IV (KMG-IV): sequencing the most valuable type-strain genomes for metagenomic binning, comparative biology and taxonomic classification.</title>
        <authorList>
            <person name="Goeker M."/>
        </authorList>
    </citation>
    <scope>NUCLEOTIDE SEQUENCE [LARGE SCALE GENOMIC DNA]</scope>
    <source>
        <strain evidence="2 3">DSM 102969</strain>
    </source>
</reference>
<accession>A0A4V3CWM2</accession>
<dbReference type="Proteomes" id="UP000294547">
    <property type="component" value="Unassembled WGS sequence"/>
</dbReference>
<evidence type="ECO:0000313" key="3">
    <source>
        <dbReference type="Proteomes" id="UP000294547"/>
    </source>
</evidence>
<dbReference type="RefSeq" id="WP_126536411.1">
    <property type="nucleotide sequence ID" value="NZ_BSPM01000008.1"/>
</dbReference>